<accession>A0ABQ9CH04</accession>
<evidence type="ECO:0000313" key="2">
    <source>
        <dbReference type="Proteomes" id="UP001141253"/>
    </source>
</evidence>
<organism evidence="1 2">
    <name type="scientific">Salix suchowensis</name>
    <dbReference type="NCBI Taxonomy" id="1278906"/>
    <lineage>
        <taxon>Eukaryota</taxon>
        <taxon>Viridiplantae</taxon>
        <taxon>Streptophyta</taxon>
        <taxon>Embryophyta</taxon>
        <taxon>Tracheophyta</taxon>
        <taxon>Spermatophyta</taxon>
        <taxon>Magnoliopsida</taxon>
        <taxon>eudicotyledons</taxon>
        <taxon>Gunneridae</taxon>
        <taxon>Pentapetalae</taxon>
        <taxon>rosids</taxon>
        <taxon>fabids</taxon>
        <taxon>Malpighiales</taxon>
        <taxon>Salicaceae</taxon>
        <taxon>Saliceae</taxon>
        <taxon>Salix</taxon>
    </lineage>
</organism>
<keyword evidence="2" id="KW-1185">Reference proteome</keyword>
<sequence>MIFFLIGHRAGGRSAKDEEGSWPLLGSGTRLLESLMSVLPAGGFLIFVCVKERVDGYGCEVGGEDMYHIKT</sequence>
<name>A0ABQ9CH04_9ROSI</name>
<comment type="caution">
    <text evidence="1">The sequence shown here is derived from an EMBL/GenBank/DDBJ whole genome shotgun (WGS) entry which is preliminary data.</text>
</comment>
<gene>
    <name evidence="1" type="ORF">OIU77_018785</name>
</gene>
<dbReference type="Proteomes" id="UP001141253">
    <property type="component" value="Chromosome 5"/>
</dbReference>
<dbReference type="EMBL" id="JAPFFI010000003">
    <property type="protein sequence ID" value="KAJ6397839.1"/>
    <property type="molecule type" value="Genomic_DNA"/>
</dbReference>
<reference evidence="1" key="1">
    <citation type="submission" date="2022-10" db="EMBL/GenBank/DDBJ databases">
        <authorList>
            <person name="Hyden B.L."/>
            <person name="Feng K."/>
            <person name="Yates T."/>
            <person name="Jawdy S."/>
            <person name="Smart L.B."/>
            <person name="Muchero W."/>
        </authorList>
    </citation>
    <scope>NUCLEOTIDE SEQUENCE</scope>
    <source>
        <tissue evidence="1">Shoot tip</tissue>
    </source>
</reference>
<proteinExistence type="predicted"/>
<reference evidence="1" key="2">
    <citation type="journal article" date="2023" name="Int. J. Mol. Sci.">
        <title>De Novo Assembly and Annotation of 11 Diverse Shrub Willow (Salix) Genomes Reveals Novel Gene Organization in Sex-Linked Regions.</title>
        <authorList>
            <person name="Hyden B."/>
            <person name="Feng K."/>
            <person name="Yates T.B."/>
            <person name="Jawdy S."/>
            <person name="Cereghino C."/>
            <person name="Smart L.B."/>
            <person name="Muchero W."/>
        </authorList>
    </citation>
    <scope>NUCLEOTIDE SEQUENCE</scope>
    <source>
        <tissue evidence="1">Shoot tip</tissue>
    </source>
</reference>
<evidence type="ECO:0000313" key="1">
    <source>
        <dbReference type="EMBL" id="KAJ6397839.1"/>
    </source>
</evidence>
<protein>
    <submittedName>
        <fullName evidence="1">Uncharacterized protein</fullName>
    </submittedName>
</protein>